<protein>
    <submittedName>
        <fullName evidence="7">ABC transporter permease</fullName>
    </submittedName>
</protein>
<gene>
    <name evidence="7" type="ORF">DEM27_14400</name>
</gene>
<dbReference type="OrthoDB" id="7284468at2"/>
<comment type="subcellular location">
    <subcellularLocation>
        <location evidence="1">Cell membrane</location>
        <topology evidence="1">Multi-pass membrane protein</topology>
    </subcellularLocation>
</comment>
<evidence type="ECO:0000256" key="4">
    <source>
        <dbReference type="ARBA" id="ARBA00022989"/>
    </source>
</evidence>
<dbReference type="CDD" id="cd06579">
    <property type="entry name" value="TM_PBP1_transp_AraH_like"/>
    <property type="match status" value="1"/>
</dbReference>
<evidence type="ECO:0000256" key="3">
    <source>
        <dbReference type="ARBA" id="ARBA00022692"/>
    </source>
</evidence>
<dbReference type="PANTHER" id="PTHR32196">
    <property type="entry name" value="ABC TRANSPORTER PERMEASE PROTEIN YPHD-RELATED-RELATED"/>
    <property type="match status" value="1"/>
</dbReference>
<feature type="transmembrane region" description="Helical" evidence="6">
    <location>
        <begin position="38"/>
        <end position="58"/>
    </location>
</feature>
<feature type="transmembrane region" description="Helical" evidence="6">
    <location>
        <begin position="265"/>
        <end position="288"/>
    </location>
</feature>
<dbReference type="EMBL" id="QFBC01000005">
    <property type="protein sequence ID" value="PWE55854.1"/>
    <property type="molecule type" value="Genomic_DNA"/>
</dbReference>
<evidence type="ECO:0000256" key="2">
    <source>
        <dbReference type="ARBA" id="ARBA00022475"/>
    </source>
</evidence>
<dbReference type="RefSeq" id="WP_109458931.1">
    <property type="nucleotide sequence ID" value="NZ_QFBC01000005.1"/>
</dbReference>
<name>A0A2U2DRB8_9HYPH</name>
<evidence type="ECO:0000313" key="7">
    <source>
        <dbReference type="EMBL" id="PWE55854.1"/>
    </source>
</evidence>
<evidence type="ECO:0000256" key="1">
    <source>
        <dbReference type="ARBA" id="ARBA00004651"/>
    </source>
</evidence>
<feature type="transmembrane region" description="Helical" evidence="6">
    <location>
        <begin position="239"/>
        <end position="258"/>
    </location>
</feature>
<accession>A0A2U2DRB8</accession>
<dbReference type="GO" id="GO:0005886">
    <property type="term" value="C:plasma membrane"/>
    <property type="evidence" value="ECO:0007669"/>
    <property type="project" value="UniProtKB-SubCell"/>
</dbReference>
<dbReference type="Pfam" id="PF02653">
    <property type="entry name" value="BPD_transp_2"/>
    <property type="match status" value="1"/>
</dbReference>
<feature type="transmembrane region" description="Helical" evidence="6">
    <location>
        <begin position="116"/>
        <end position="134"/>
    </location>
</feature>
<sequence length="324" mass="33838">MKMTAETRSNLARIALMLGVYLIFASRIPSYYSMAGVAALLDGAVLAGIIAIGVGLTMIAGEMDLSVGSMAAFAGILSIKFYAFGILPAFLLVILVCAVIGAIQGYCIYRLNISSMVFTIGTLIALRGLTLVISQEKTALIPFEDIAQTDILSTKFFIFSIPSIILLLLVLLVDFLSRRTLWGREVFAIGGGRSEARAAGVSMKRPIVLIFSLSAALAGLAGALLSIKSGSASPLGFEAVVLEAVTACLIGGIALSGGRGSIPGILIGLFTIRFLVSGIAALGAPFWMQSLATGALLIVVIIGEAVIRHVVRRRKFALSAQPAA</sequence>
<dbReference type="AlphaFoldDB" id="A0A2U2DRB8"/>
<proteinExistence type="predicted"/>
<keyword evidence="8" id="KW-1185">Reference proteome</keyword>
<organism evidence="7 8">
    <name type="scientific">Metarhizobium album</name>
    <dbReference type="NCBI Taxonomy" id="2182425"/>
    <lineage>
        <taxon>Bacteria</taxon>
        <taxon>Pseudomonadati</taxon>
        <taxon>Pseudomonadota</taxon>
        <taxon>Alphaproteobacteria</taxon>
        <taxon>Hyphomicrobiales</taxon>
        <taxon>Rhizobiaceae</taxon>
        <taxon>Metarhizobium</taxon>
    </lineage>
</organism>
<reference evidence="7 8" key="1">
    <citation type="submission" date="2018-05" db="EMBL/GenBank/DDBJ databases">
        <title>The draft genome of strain NS-104.</title>
        <authorList>
            <person name="Hang P."/>
            <person name="Jiang J."/>
        </authorList>
    </citation>
    <scope>NUCLEOTIDE SEQUENCE [LARGE SCALE GENOMIC DNA]</scope>
    <source>
        <strain evidence="7 8">NS-104</strain>
    </source>
</reference>
<keyword evidence="3 6" id="KW-0812">Transmembrane</keyword>
<evidence type="ECO:0000256" key="6">
    <source>
        <dbReference type="SAM" id="Phobius"/>
    </source>
</evidence>
<evidence type="ECO:0000313" key="8">
    <source>
        <dbReference type="Proteomes" id="UP000245252"/>
    </source>
</evidence>
<dbReference type="GO" id="GO:0022857">
    <property type="term" value="F:transmembrane transporter activity"/>
    <property type="evidence" value="ECO:0007669"/>
    <property type="project" value="InterPro"/>
</dbReference>
<dbReference type="InterPro" id="IPR001851">
    <property type="entry name" value="ABC_transp_permease"/>
</dbReference>
<keyword evidence="2" id="KW-1003">Cell membrane</keyword>
<feature type="transmembrane region" description="Helical" evidence="6">
    <location>
        <begin position="207"/>
        <end position="227"/>
    </location>
</feature>
<dbReference type="PANTHER" id="PTHR32196:SF63">
    <property type="entry name" value="INNER MEMBRANE ABC TRANSPORTER PERMEASE PROTEIN YJFF"/>
    <property type="match status" value="1"/>
</dbReference>
<dbReference type="Proteomes" id="UP000245252">
    <property type="component" value="Unassembled WGS sequence"/>
</dbReference>
<comment type="caution">
    <text evidence="7">The sequence shown here is derived from an EMBL/GenBank/DDBJ whole genome shotgun (WGS) entry which is preliminary data.</text>
</comment>
<feature type="transmembrane region" description="Helical" evidence="6">
    <location>
        <begin position="294"/>
        <end position="311"/>
    </location>
</feature>
<keyword evidence="5 6" id="KW-0472">Membrane</keyword>
<evidence type="ECO:0000256" key="5">
    <source>
        <dbReference type="ARBA" id="ARBA00023136"/>
    </source>
</evidence>
<feature type="transmembrane region" description="Helical" evidence="6">
    <location>
        <begin position="154"/>
        <end position="176"/>
    </location>
</feature>
<keyword evidence="4 6" id="KW-1133">Transmembrane helix</keyword>